<dbReference type="Pfam" id="PF08265">
    <property type="entry name" value="YL1_C"/>
    <property type="match status" value="1"/>
</dbReference>
<evidence type="ECO:0000259" key="4">
    <source>
        <dbReference type="SMART" id="SM00993"/>
    </source>
</evidence>
<dbReference type="EMBL" id="RCHS01002172">
    <property type="protein sequence ID" value="RMX49096.1"/>
    <property type="molecule type" value="Genomic_DNA"/>
</dbReference>
<name>A0A3M6U681_POCDA</name>
<dbReference type="Pfam" id="PF05764">
    <property type="entry name" value="YL1"/>
    <property type="match status" value="1"/>
</dbReference>
<dbReference type="Proteomes" id="UP000275408">
    <property type="component" value="Unassembled WGS sequence"/>
</dbReference>
<accession>A0A3M6U681</accession>
<evidence type="ECO:0000256" key="2">
    <source>
        <dbReference type="ARBA" id="ARBA00020000"/>
    </source>
</evidence>
<reference evidence="5 6" key="1">
    <citation type="journal article" date="2018" name="Sci. Rep.">
        <title>Comparative analysis of the Pocillopora damicornis genome highlights role of immune system in coral evolution.</title>
        <authorList>
            <person name="Cunning R."/>
            <person name="Bay R.A."/>
            <person name="Gillette P."/>
            <person name="Baker A.C."/>
            <person name="Traylor-Knowles N."/>
        </authorList>
    </citation>
    <scope>NUCLEOTIDE SEQUENCE [LARGE SCALE GENOMIC DNA]</scope>
    <source>
        <strain evidence="5">RSMAS</strain>
        <tissue evidence="5">Whole animal</tissue>
    </source>
</reference>
<keyword evidence="6" id="KW-1185">Reference proteome</keyword>
<feature type="region of interest" description="Disordered" evidence="3">
    <location>
        <begin position="43"/>
        <end position="139"/>
    </location>
</feature>
<dbReference type="InterPro" id="IPR013272">
    <property type="entry name" value="Vps72/YL1_C"/>
</dbReference>
<sequence>MADKVESLIVGRETRRNAGNLMSKLIADEQEVDDFYKTAFGGFEEESGDEKYSTEEEEADVVDSDFSVSETDEVIDDQGDDEPVKKRKKQFIKPYKAPKKDTAPSKDTNKEPEVKKRKSFEDAPREGVRKSTRALTVERAEATKNRFKLEKEKKNLLKKKQPKKFLDMRRLTQEELLAEAKITEEENVASLQAYQQLEADKKKTKIQKVALKGPIIRFHSLSMPVVEVSEPLVKVDDNEDEEVNVDSTKRCCRNFLIFTDAKNFPSAYFPTKKLKVPHRTYCPVTGSPARYQDPVTGLPFANAQAFRCIRERYAMQAEEMKGKTSELEQRRARKL</sequence>
<dbReference type="SMART" id="SM00993">
    <property type="entry name" value="YL1_C"/>
    <property type="match status" value="1"/>
</dbReference>
<dbReference type="InterPro" id="IPR046757">
    <property type="entry name" value="YL1_N"/>
</dbReference>
<protein>
    <recommendedName>
        <fullName evidence="2">Vacuolar protein sorting-associated protein 72 homolog</fullName>
    </recommendedName>
</protein>
<dbReference type="OrthoDB" id="78296at2759"/>
<evidence type="ECO:0000256" key="1">
    <source>
        <dbReference type="ARBA" id="ARBA00006832"/>
    </source>
</evidence>
<feature type="compositionally biased region" description="Acidic residues" evidence="3">
    <location>
        <begin position="70"/>
        <end position="81"/>
    </location>
</feature>
<proteinExistence type="inferred from homology"/>
<organism evidence="5 6">
    <name type="scientific">Pocillopora damicornis</name>
    <name type="common">Cauliflower coral</name>
    <name type="synonym">Millepora damicornis</name>
    <dbReference type="NCBI Taxonomy" id="46731"/>
    <lineage>
        <taxon>Eukaryota</taxon>
        <taxon>Metazoa</taxon>
        <taxon>Cnidaria</taxon>
        <taxon>Anthozoa</taxon>
        <taxon>Hexacorallia</taxon>
        <taxon>Scleractinia</taxon>
        <taxon>Astrocoeniina</taxon>
        <taxon>Pocilloporidae</taxon>
        <taxon>Pocillopora</taxon>
    </lineage>
</organism>
<feature type="compositionally biased region" description="Basic and acidic residues" evidence="3">
    <location>
        <begin position="98"/>
        <end position="129"/>
    </location>
</feature>
<dbReference type="OMA" id="TGPTIRY"/>
<dbReference type="AlphaFoldDB" id="A0A3M6U681"/>
<dbReference type="GO" id="GO:0005634">
    <property type="term" value="C:nucleus"/>
    <property type="evidence" value="ECO:0007669"/>
    <property type="project" value="TreeGrafter"/>
</dbReference>
<feature type="domain" description="Vps72/YL1 C-terminal" evidence="4">
    <location>
        <begin position="280"/>
        <end position="309"/>
    </location>
</feature>
<evidence type="ECO:0000313" key="5">
    <source>
        <dbReference type="EMBL" id="RMX49096.1"/>
    </source>
</evidence>
<gene>
    <name evidence="5" type="ORF">pdam_00003937</name>
</gene>
<evidence type="ECO:0000256" key="3">
    <source>
        <dbReference type="SAM" id="MobiDB-lite"/>
    </source>
</evidence>
<dbReference type="PANTHER" id="PTHR13275:SF4">
    <property type="entry name" value="VACUOLAR PROTEIN SORTING-ASSOCIATED PROTEIN 72 HOMOLOG"/>
    <property type="match status" value="1"/>
</dbReference>
<evidence type="ECO:0000313" key="6">
    <source>
        <dbReference type="Proteomes" id="UP000275408"/>
    </source>
</evidence>
<comment type="caution">
    <text evidence="5">The sequence shown here is derived from an EMBL/GenBank/DDBJ whole genome shotgun (WGS) entry which is preliminary data.</text>
</comment>
<comment type="similarity">
    <text evidence="1">Belongs to the VPS72/YL1 family.</text>
</comment>
<dbReference type="PANTHER" id="PTHR13275">
    <property type="entry name" value="YL-1 PROTEIN TRANSCRIPTION FACTOR-LIKE 1"/>
    <property type="match status" value="1"/>
</dbReference>
<dbReference type="STRING" id="46731.A0A3M6U681"/>